<dbReference type="Pfam" id="PF00106">
    <property type="entry name" value="adh_short"/>
    <property type="match status" value="1"/>
</dbReference>
<accession>A0ABX8RLQ9</accession>
<dbReference type="EMBL" id="CP078145">
    <property type="protein sequence ID" value="QXN88381.1"/>
    <property type="molecule type" value="Genomic_DNA"/>
</dbReference>
<reference evidence="3 4" key="1">
    <citation type="submission" date="2021-07" db="EMBL/GenBank/DDBJ databases">
        <title>Whole Genome Sequence of Nocardia Iowensis.</title>
        <authorList>
            <person name="Lamm A."/>
            <person name="Collins-Fairclough A.M."/>
            <person name="Bunk B."/>
            <person name="Sproer C."/>
        </authorList>
    </citation>
    <scope>NUCLEOTIDE SEQUENCE [LARGE SCALE GENOMIC DNA]</scope>
    <source>
        <strain evidence="3 4">NRRL 5646</strain>
    </source>
</reference>
<dbReference type="Proteomes" id="UP000694257">
    <property type="component" value="Chromosome"/>
</dbReference>
<evidence type="ECO:0000259" key="2">
    <source>
        <dbReference type="SMART" id="SM00822"/>
    </source>
</evidence>
<dbReference type="PANTHER" id="PTHR42760:SF40">
    <property type="entry name" value="3-OXOACYL-[ACYL-CARRIER-PROTEIN] REDUCTASE, CHLOROPLASTIC"/>
    <property type="match status" value="1"/>
</dbReference>
<dbReference type="InterPro" id="IPR057326">
    <property type="entry name" value="KR_dom"/>
</dbReference>
<dbReference type="PROSITE" id="PS00061">
    <property type="entry name" value="ADH_SHORT"/>
    <property type="match status" value="1"/>
</dbReference>
<evidence type="ECO:0000256" key="1">
    <source>
        <dbReference type="ARBA" id="ARBA00006484"/>
    </source>
</evidence>
<evidence type="ECO:0000313" key="4">
    <source>
        <dbReference type="Proteomes" id="UP000694257"/>
    </source>
</evidence>
<name>A0ABX8RLQ9_NOCIO</name>
<dbReference type="PANTHER" id="PTHR42760">
    <property type="entry name" value="SHORT-CHAIN DEHYDROGENASES/REDUCTASES FAMILY MEMBER"/>
    <property type="match status" value="1"/>
</dbReference>
<organism evidence="3 4">
    <name type="scientific">Nocardia iowensis</name>
    <dbReference type="NCBI Taxonomy" id="204891"/>
    <lineage>
        <taxon>Bacteria</taxon>
        <taxon>Bacillati</taxon>
        <taxon>Actinomycetota</taxon>
        <taxon>Actinomycetes</taxon>
        <taxon>Mycobacteriales</taxon>
        <taxon>Nocardiaceae</taxon>
        <taxon>Nocardia</taxon>
    </lineage>
</organism>
<comment type="similarity">
    <text evidence="1">Belongs to the short-chain dehydrogenases/reductases (SDR) family.</text>
</comment>
<sequence>MTSAARDRVALVTGASGLLGGRVADRLLAMGIPTALHYSANPQRPHEVTAQNAGLAMPVKADLADGAAVETMIADVRERFGPITDLVHCAAVTDDGLLIEQDEQRWRSVIEVNLLGTYRLLRGVVPMMMRKRAGRVVVVSSPSALHGIAGQSSYAASKAGVLGLIRALAVEYAARNITINAVCPGFMDSALTSATPEPARERILARTPLGKEPVEPDHVVDGIFFLLANPMVTGQNLVIDGGYTIS</sequence>
<dbReference type="RefSeq" id="WP_218469264.1">
    <property type="nucleotide sequence ID" value="NZ_BAABJN010000008.1"/>
</dbReference>
<dbReference type="SMART" id="SM00822">
    <property type="entry name" value="PKS_KR"/>
    <property type="match status" value="1"/>
</dbReference>
<dbReference type="InterPro" id="IPR020904">
    <property type="entry name" value="Sc_DH/Rdtase_CS"/>
</dbReference>
<dbReference type="InterPro" id="IPR002347">
    <property type="entry name" value="SDR_fam"/>
</dbReference>
<gene>
    <name evidence="3" type="ORF">KV110_22540</name>
</gene>
<feature type="domain" description="Ketoreductase" evidence="2">
    <location>
        <begin position="8"/>
        <end position="185"/>
    </location>
</feature>
<keyword evidence="4" id="KW-1185">Reference proteome</keyword>
<protein>
    <submittedName>
        <fullName evidence="3">SDR family oxidoreductase</fullName>
    </submittedName>
</protein>
<proteinExistence type="inferred from homology"/>
<evidence type="ECO:0000313" key="3">
    <source>
        <dbReference type="EMBL" id="QXN88381.1"/>
    </source>
</evidence>